<sequence length="61" mass="6341">MKTIVVVIAFILSFLLTIAVLTGLIAVTGLGAGIVEMAIILIIAAIVGYFVARAVSKKQKP</sequence>
<keyword evidence="1" id="KW-0812">Transmembrane</keyword>
<keyword evidence="3" id="KW-1185">Reference proteome</keyword>
<feature type="transmembrane region" description="Helical" evidence="1">
    <location>
        <begin position="7"/>
        <end position="27"/>
    </location>
</feature>
<keyword evidence="1" id="KW-0472">Membrane</keyword>
<evidence type="ECO:0000313" key="3">
    <source>
        <dbReference type="Proteomes" id="UP000019226"/>
    </source>
</evidence>
<protein>
    <recommendedName>
        <fullName evidence="4">Secreted protein</fullName>
    </recommendedName>
</protein>
<name>A0ABM5PLM5_9CORY</name>
<dbReference type="Proteomes" id="UP000019226">
    <property type="component" value="Chromosome"/>
</dbReference>
<organism evidence="2 3">
    <name type="scientific">Corynebacterium casei LMG S-19264</name>
    <dbReference type="NCBI Taxonomy" id="1285583"/>
    <lineage>
        <taxon>Bacteria</taxon>
        <taxon>Bacillati</taxon>
        <taxon>Actinomycetota</taxon>
        <taxon>Actinomycetes</taxon>
        <taxon>Mycobacteriales</taxon>
        <taxon>Corynebacteriaceae</taxon>
        <taxon>Corynebacterium</taxon>
    </lineage>
</organism>
<evidence type="ECO:0008006" key="4">
    <source>
        <dbReference type="Google" id="ProtNLM"/>
    </source>
</evidence>
<evidence type="ECO:0000256" key="1">
    <source>
        <dbReference type="SAM" id="Phobius"/>
    </source>
</evidence>
<dbReference type="EMBL" id="CP004350">
    <property type="protein sequence ID" value="AHI18766.1"/>
    <property type="molecule type" value="Genomic_DNA"/>
</dbReference>
<evidence type="ECO:0000313" key="2">
    <source>
        <dbReference type="EMBL" id="AHI18766.1"/>
    </source>
</evidence>
<reference evidence="3" key="1">
    <citation type="submission" date="2013-02" db="EMBL/GenBank/DDBJ databases">
        <title>The complete genome sequence of Corynebacterium casei LMG S-19264 (=DSM 44701).</title>
        <authorList>
            <person name="Ruckert C."/>
            <person name="Albersmeier A."/>
            <person name="Kalinowski J."/>
        </authorList>
    </citation>
    <scope>NUCLEOTIDE SEQUENCE [LARGE SCALE GENOMIC DNA]</scope>
    <source>
        <strain evidence="3">LMG S-19264</strain>
    </source>
</reference>
<dbReference type="GeneID" id="82876394"/>
<accession>A0ABM5PLM5</accession>
<dbReference type="RefSeq" id="WP_006823851.1">
    <property type="nucleotide sequence ID" value="NZ_CP004350.1"/>
</dbReference>
<proteinExistence type="predicted"/>
<gene>
    <name evidence="2" type="ORF">CCASEI_00905</name>
</gene>
<feature type="transmembrane region" description="Helical" evidence="1">
    <location>
        <begin position="33"/>
        <end position="52"/>
    </location>
</feature>
<keyword evidence="1" id="KW-1133">Transmembrane helix</keyword>